<evidence type="ECO:0000313" key="2">
    <source>
        <dbReference type="Proteomes" id="UP000008710"/>
    </source>
</evidence>
<gene>
    <name evidence="1" type="ordered locus">RHA1_ro02778</name>
</gene>
<dbReference type="KEGG" id="rha:RHA1_ro02778"/>
<dbReference type="InterPro" id="IPR036396">
    <property type="entry name" value="Cyt_P450_sf"/>
</dbReference>
<dbReference type="GO" id="GO:0004497">
    <property type="term" value="F:monooxygenase activity"/>
    <property type="evidence" value="ECO:0007669"/>
    <property type="project" value="InterPro"/>
</dbReference>
<dbReference type="GO" id="GO:0005506">
    <property type="term" value="F:iron ion binding"/>
    <property type="evidence" value="ECO:0007669"/>
    <property type="project" value="InterPro"/>
</dbReference>
<dbReference type="RefSeq" id="WP_011595477.1">
    <property type="nucleotide sequence ID" value="NC_008268.1"/>
</dbReference>
<sequence length="60" mass="6565">MLTTPGRRIRALTPTVHSLVDTLWDEGLRDGQIDWASAMANRLPPAMVAHLIGLTESDVP</sequence>
<dbReference type="EMBL" id="CP000431">
    <property type="protein sequence ID" value="ABG94583.1"/>
    <property type="molecule type" value="Genomic_DNA"/>
</dbReference>
<dbReference type="eggNOG" id="COG2124">
    <property type="taxonomic scope" value="Bacteria"/>
</dbReference>
<dbReference type="GO" id="GO:0020037">
    <property type="term" value="F:heme binding"/>
    <property type="evidence" value="ECO:0007669"/>
    <property type="project" value="InterPro"/>
</dbReference>
<reference evidence="2" key="1">
    <citation type="journal article" date="2006" name="Proc. Natl. Acad. Sci. U.S.A.">
        <title>The complete genome of Rhodococcus sp. RHA1 provides insights into a catabolic powerhouse.</title>
        <authorList>
            <person name="McLeod M.P."/>
            <person name="Warren R.L."/>
            <person name="Hsiao W.W.L."/>
            <person name="Araki N."/>
            <person name="Myhre M."/>
            <person name="Fernandes C."/>
            <person name="Miyazawa D."/>
            <person name="Wong W."/>
            <person name="Lillquist A.L."/>
            <person name="Wang D."/>
            <person name="Dosanjh M."/>
            <person name="Hara H."/>
            <person name="Petrescu A."/>
            <person name="Morin R.D."/>
            <person name="Yang G."/>
            <person name="Stott J.M."/>
            <person name="Schein J.E."/>
            <person name="Shin H."/>
            <person name="Smailus D."/>
            <person name="Siddiqui A.S."/>
            <person name="Marra M.A."/>
            <person name="Jones S.J.M."/>
            <person name="Holt R."/>
            <person name="Brinkman F.S.L."/>
            <person name="Miyauchi K."/>
            <person name="Fukuda M."/>
            <person name="Davies J.E."/>
            <person name="Mohn W.W."/>
            <person name="Eltis L.D."/>
        </authorList>
    </citation>
    <scope>NUCLEOTIDE SEQUENCE [LARGE SCALE GENOMIC DNA]</scope>
    <source>
        <strain evidence="2">RHA1</strain>
    </source>
</reference>
<dbReference type="HOGENOM" id="CLU_2938732_0_0_11"/>
<name>Q0SD03_RHOJR</name>
<dbReference type="Proteomes" id="UP000008710">
    <property type="component" value="Chromosome"/>
</dbReference>
<evidence type="ECO:0000313" key="1">
    <source>
        <dbReference type="EMBL" id="ABG94583.1"/>
    </source>
</evidence>
<dbReference type="AlphaFoldDB" id="Q0SD03"/>
<dbReference type="GO" id="GO:0016705">
    <property type="term" value="F:oxidoreductase activity, acting on paired donors, with incorporation or reduction of molecular oxygen"/>
    <property type="evidence" value="ECO:0007669"/>
    <property type="project" value="InterPro"/>
</dbReference>
<accession>Q0SD03</accession>
<protein>
    <submittedName>
        <fullName evidence="1">Uncharacterized protein</fullName>
    </submittedName>
</protein>
<proteinExistence type="predicted"/>
<organism evidence="1 2">
    <name type="scientific">Rhodococcus jostii (strain RHA1)</name>
    <dbReference type="NCBI Taxonomy" id="101510"/>
    <lineage>
        <taxon>Bacteria</taxon>
        <taxon>Bacillati</taxon>
        <taxon>Actinomycetota</taxon>
        <taxon>Actinomycetes</taxon>
        <taxon>Mycobacteriales</taxon>
        <taxon>Nocardiaceae</taxon>
        <taxon>Rhodococcus</taxon>
    </lineage>
</organism>
<dbReference type="Gene3D" id="1.10.630.10">
    <property type="entry name" value="Cytochrome P450"/>
    <property type="match status" value="1"/>
</dbReference>